<evidence type="ECO:0000313" key="9">
    <source>
        <dbReference type="EMBL" id="CAG9799372.1"/>
    </source>
</evidence>
<dbReference type="PANTHER" id="PTHR13084:SF6">
    <property type="entry name" value="SODIUM_POTASSIUM-TRANSPORTING ATPASE SUBUNIT BETA-1-INTERACTING PROTEIN"/>
    <property type="match status" value="1"/>
</dbReference>
<dbReference type="PANTHER" id="PTHR13084">
    <property type="entry name" value="T-CELL LYMPHOMA BREAKPOINT-ASSOCIATED TARGET 1-RELATED"/>
    <property type="match status" value="1"/>
</dbReference>
<feature type="compositionally biased region" description="Polar residues" evidence="8">
    <location>
        <begin position="264"/>
        <end position="281"/>
    </location>
</feature>
<feature type="compositionally biased region" description="Basic residues" evidence="8">
    <location>
        <begin position="252"/>
        <end position="262"/>
    </location>
</feature>
<feature type="compositionally biased region" description="Low complexity" evidence="8">
    <location>
        <begin position="242"/>
        <end position="251"/>
    </location>
</feature>
<sequence>MCTRRSYLLFVCSLQLLTIIERQIFDFLGYMFAPILANFLHIIFVIFGLFGAYQFRGKYLSSYSVWNVLWIGWNTFIICFYLNISPLDRNSDLLNIGTGSVSWFEIHGYGCKPVYLTNFTQEDPFRPIRPDRVDDCLLDYWMIEVIHSAIQIFLTLLGLIGAICIACVLWDDDDSLRNNNKQKRHSLYTVEFGAAPVDAVRSGTLSHNRDDLSPKAPMTPRRVKRRSVRGTSSRQSRRSDRGSNSGGTSHRSSTRSSRRKVHQNPVTKLMEQQNSFPSFKHNSSNLTENNLKTLNNDYILNNQYQHQNPKKDMMPSKSAQALNSFQNQKQMNEHTAAMNRHTPTDPIYYNMNSSSPLLLQQTSWNEVSTPSPQGSNNYHHRHQHNHPSDAAISLGHTNLTYVHSNPSLVDGEMNEYYQAERPPSARSSYSNFHGTRPLSYNANAATNNKIRESTKDNLFAGLSQQQQQQQHQHHQQQQQQQQQSYNSHSTRPHSLYHQPSQAIPQVPMKKGTGSRESLRFLNAAPPAYHQYNHTPPDSETTM</sequence>
<feature type="compositionally biased region" description="Polar residues" evidence="8">
    <location>
        <begin position="425"/>
        <end position="443"/>
    </location>
</feature>
<keyword evidence="4 7" id="KW-0812">Transmembrane</keyword>
<organism evidence="9 10">
    <name type="scientific">Chironomus riparius</name>
    <dbReference type="NCBI Taxonomy" id="315576"/>
    <lineage>
        <taxon>Eukaryota</taxon>
        <taxon>Metazoa</taxon>
        <taxon>Ecdysozoa</taxon>
        <taxon>Arthropoda</taxon>
        <taxon>Hexapoda</taxon>
        <taxon>Insecta</taxon>
        <taxon>Pterygota</taxon>
        <taxon>Neoptera</taxon>
        <taxon>Endopterygota</taxon>
        <taxon>Diptera</taxon>
        <taxon>Nematocera</taxon>
        <taxon>Chironomoidea</taxon>
        <taxon>Chironomidae</taxon>
        <taxon>Chironominae</taxon>
        <taxon>Chironomus</taxon>
    </lineage>
</organism>
<feature type="region of interest" description="Disordered" evidence="8">
    <location>
        <begin position="366"/>
        <end position="390"/>
    </location>
</feature>
<evidence type="ECO:0000313" key="10">
    <source>
        <dbReference type="Proteomes" id="UP001153620"/>
    </source>
</evidence>
<feature type="region of interest" description="Disordered" evidence="8">
    <location>
        <begin position="203"/>
        <end position="289"/>
    </location>
</feature>
<dbReference type="GO" id="GO:0005886">
    <property type="term" value="C:plasma membrane"/>
    <property type="evidence" value="ECO:0007669"/>
    <property type="project" value="UniProtKB-SubCell"/>
</dbReference>
<dbReference type="InterPro" id="IPR008516">
    <property type="entry name" value="Na/K-Atpase_Interacting"/>
</dbReference>
<evidence type="ECO:0000256" key="1">
    <source>
        <dbReference type="ARBA" id="ARBA00004651"/>
    </source>
</evidence>
<feature type="transmembrane region" description="Helical" evidence="7">
    <location>
        <begin position="149"/>
        <end position="170"/>
    </location>
</feature>
<feature type="region of interest" description="Disordered" evidence="8">
    <location>
        <begin position="418"/>
        <end position="443"/>
    </location>
</feature>
<dbReference type="EMBL" id="OU895877">
    <property type="protein sequence ID" value="CAG9799372.1"/>
    <property type="molecule type" value="Genomic_DNA"/>
</dbReference>
<dbReference type="Proteomes" id="UP001153620">
    <property type="component" value="Chromosome 1"/>
</dbReference>
<dbReference type="AlphaFoldDB" id="A0A9N9RJL6"/>
<gene>
    <name evidence="9" type="ORF">CHIRRI_LOCUS2339</name>
</gene>
<evidence type="ECO:0000256" key="8">
    <source>
        <dbReference type="SAM" id="MobiDB-lite"/>
    </source>
</evidence>
<evidence type="ECO:0000256" key="6">
    <source>
        <dbReference type="ARBA" id="ARBA00023136"/>
    </source>
</evidence>
<comment type="similarity">
    <text evidence="2 7">Belongs to the NKAIN family.</text>
</comment>
<evidence type="ECO:0000256" key="2">
    <source>
        <dbReference type="ARBA" id="ARBA00006364"/>
    </source>
</evidence>
<evidence type="ECO:0000256" key="7">
    <source>
        <dbReference type="RuleBase" id="RU368041"/>
    </source>
</evidence>
<keyword evidence="6 7" id="KW-0472">Membrane</keyword>
<name>A0A9N9RJL6_9DIPT</name>
<evidence type="ECO:0000256" key="4">
    <source>
        <dbReference type="ARBA" id="ARBA00022692"/>
    </source>
</evidence>
<keyword evidence="10" id="KW-1185">Reference proteome</keyword>
<feature type="region of interest" description="Disordered" evidence="8">
    <location>
        <begin position="462"/>
        <end position="513"/>
    </location>
</feature>
<dbReference type="GO" id="GO:0002028">
    <property type="term" value="P:regulation of sodium ion transport"/>
    <property type="evidence" value="ECO:0007669"/>
    <property type="project" value="UniProtKB-UniRule"/>
</dbReference>
<feature type="compositionally biased region" description="Low complexity" evidence="8">
    <location>
        <begin position="464"/>
        <end position="483"/>
    </location>
</feature>
<accession>A0A9N9RJL6</accession>
<feature type="transmembrane region" description="Helical" evidence="7">
    <location>
        <begin position="32"/>
        <end position="53"/>
    </location>
</feature>
<evidence type="ECO:0000256" key="5">
    <source>
        <dbReference type="ARBA" id="ARBA00022989"/>
    </source>
</evidence>
<dbReference type="OrthoDB" id="10050321at2759"/>
<feature type="transmembrane region" description="Helical" evidence="7">
    <location>
        <begin position="65"/>
        <end position="84"/>
    </location>
</feature>
<feature type="compositionally biased region" description="Polar residues" evidence="8">
    <location>
        <begin position="366"/>
        <end position="377"/>
    </location>
</feature>
<feature type="compositionally biased region" description="Polar residues" evidence="8">
    <location>
        <begin position="531"/>
        <end position="542"/>
    </location>
</feature>
<comment type="subcellular location">
    <subcellularLocation>
        <location evidence="1 7">Cell membrane</location>
        <topology evidence="1 7">Multi-pass membrane protein</topology>
    </subcellularLocation>
</comment>
<keyword evidence="5 7" id="KW-1133">Transmembrane helix</keyword>
<reference evidence="9" key="2">
    <citation type="submission" date="2022-10" db="EMBL/GenBank/DDBJ databases">
        <authorList>
            <consortium name="ENA_rothamsted_submissions"/>
            <consortium name="culmorum"/>
            <person name="King R."/>
        </authorList>
    </citation>
    <scope>NUCLEOTIDE SEQUENCE</scope>
</reference>
<proteinExistence type="inferred from homology"/>
<dbReference type="Pfam" id="PF05640">
    <property type="entry name" value="NKAIN"/>
    <property type="match status" value="1"/>
</dbReference>
<protein>
    <recommendedName>
        <fullName evidence="7">Sodium/potassium-transporting ATPase subunit beta-1-interacting protein</fullName>
        <shortName evidence="7">Na(+)/K(+)-transporting ATPase subunit beta-1-interacting protein</shortName>
    </recommendedName>
</protein>
<evidence type="ECO:0000256" key="3">
    <source>
        <dbReference type="ARBA" id="ARBA00022475"/>
    </source>
</evidence>
<keyword evidence="3 7" id="KW-1003">Cell membrane</keyword>
<feature type="region of interest" description="Disordered" evidence="8">
    <location>
        <begin position="523"/>
        <end position="542"/>
    </location>
</feature>
<reference evidence="9" key="1">
    <citation type="submission" date="2022-01" db="EMBL/GenBank/DDBJ databases">
        <authorList>
            <person name="King R."/>
        </authorList>
    </citation>
    <scope>NUCLEOTIDE SEQUENCE</scope>
</reference>